<name>A0A840SWY1_9RHOB</name>
<dbReference type="PROSITE" id="PS51379">
    <property type="entry name" value="4FE4S_FER_2"/>
    <property type="match status" value="1"/>
</dbReference>
<reference evidence="2 3" key="1">
    <citation type="submission" date="2020-08" db="EMBL/GenBank/DDBJ databases">
        <title>Genomic Encyclopedia of Type Strains, Phase IV (KMG-IV): sequencing the most valuable type-strain genomes for metagenomic binning, comparative biology and taxonomic classification.</title>
        <authorList>
            <person name="Goeker M."/>
        </authorList>
    </citation>
    <scope>NUCLEOTIDE SEQUENCE [LARGE SCALE GENOMIC DNA]</scope>
    <source>
        <strain evidence="2 3">DSM 101730</strain>
    </source>
</reference>
<evidence type="ECO:0000259" key="1">
    <source>
        <dbReference type="PROSITE" id="PS51379"/>
    </source>
</evidence>
<proteinExistence type="predicted"/>
<protein>
    <recommendedName>
        <fullName evidence="1">4Fe-4S ferredoxin-type domain-containing protein</fullName>
    </recommendedName>
</protein>
<dbReference type="RefSeq" id="WP_184152864.1">
    <property type="nucleotide sequence ID" value="NZ_JACHFM010000004.1"/>
</dbReference>
<sequence>MAALGVAGVDARAARDGLTVLGAFHPEPADDAPAGTGTLLLLGPDPAGFWPLFEASPEFADSAANPLDRWSARVVGAMAAEVGGTAVFPFGGPPYAPFLAWARRSGSAWSSPVGLLVHARLGLFVSFRGALALRGRLALPAAAACPCDGCAAPCRDACPAGALGPGGYDVPACHAWLDTAAGVSCFQTGCAVRRACPVGETRQPAAQTGFYMTAFHGRQEVCDD</sequence>
<dbReference type="EMBL" id="JACHFM010000004">
    <property type="protein sequence ID" value="MBB5223612.1"/>
    <property type="molecule type" value="Genomic_DNA"/>
</dbReference>
<accession>A0A840SWY1</accession>
<keyword evidence="3" id="KW-1185">Reference proteome</keyword>
<evidence type="ECO:0000313" key="3">
    <source>
        <dbReference type="Proteomes" id="UP000549457"/>
    </source>
</evidence>
<dbReference type="Proteomes" id="UP000549457">
    <property type="component" value="Unassembled WGS sequence"/>
</dbReference>
<feature type="domain" description="4Fe-4S ferredoxin-type" evidence="1">
    <location>
        <begin position="138"/>
        <end position="168"/>
    </location>
</feature>
<dbReference type="InterPro" id="IPR017896">
    <property type="entry name" value="4Fe4S_Fe-S-bd"/>
</dbReference>
<evidence type="ECO:0000313" key="2">
    <source>
        <dbReference type="EMBL" id="MBB5223612.1"/>
    </source>
</evidence>
<dbReference type="AlphaFoldDB" id="A0A840SWY1"/>
<organism evidence="2 3">
    <name type="scientific">Amaricoccus macauensis</name>
    <dbReference type="NCBI Taxonomy" id="57001"/>
    <lineage>
        <taxon>Bacteria</taxon>
        <taxon>Pseudomonadati</taxon>
        <taxon>Pseudomonadota</taxon>
        <taxon>Alphaproteobacteria</taxon>
        <taxon>Rhodobacterales</taxon>
        <taxon>Paracoccaceae</taxon>
        <taxon>Amaricoccus</taxon>
    </lineage>
</organism>
<comment type="caution">
    <text evidence="2">The sequence shown here is derived from an EMBL/GenBank/DDBJ whole genome shotgun (WGS) entry which is preliminary data.</text>
</comment>
<gene>
    <name evidence="2" type="ORF">HNP73_003566</name>
</gene>